<sequence length="63" mass="6976">MLLLVIPLCTLTAFVAVLGLAAFIVHKTGDTKGLRDLAVLIRALRPSWRTARRRSLPDRHGID</sequence>
<accession>A0ABW5HAN9</accession>
<dbReference type="EMBL" id="JBHUKS010000015">
    <property type="protein sequence ID" value="MFD2470187.1"/>
    <property type="molecule type" value="Genomic_DNA"/>
</dbReference>
<organism evidence="1 2">
    <name type="scientific">Amycolatopsis silviterrae</name>
    <dbReference type="NCBI Taxonomy" id="1656914"/>
    <lineage>
        <taxon>Bacteria</taxon>
        <taxon>Bacillati</taxon>
        <taxon>Actinomycetota</taxon>
        <taxon>Actinomycetes</taxon>
        <taxon>Pseudonocardiales</taxon>
        <taxon>Pseudonocardiaceae</taxon>
        <taxon>Amycolatopsis</taxon>
    </lineage>
</organism>
<keyword evidence="2" id="KW-1185">Reference proteome</keyword>
<proteinExistence type="predicted"/>
<dbReference type="RefSeq" id="WP_378307200.1">
    <property type="nucleotide sequence ID" value="NZ_JBHUKS010000015.1"/>
</dbReference>
<name>A0ABW5HAN9_9PSEU</name>
<gene>
    <name evidence="1" type="ORF">ACFSVL_22560</name>
</gene>
<protein>
    <submittedName>
        <fullName evidence="1">Uncharacterized protein</fullName>
    </submittedName>
</protein>
<dbReference type="Proteomes" id="UP001597483">
    <property type="component" value="Unassembled WGS sequence"/>
</dbReference>
<evidence type="ECO:0000313" key="1">
    <source>
        <dbReference type="EMBL" id="MFD2470187.1"/>
    </source>
</evidence>
<evidence type="ECO:0000313" key="2">
    <source>
        <dbReference type="Proteomes" id="UP001597483"/>
    </source>
</evidence>
<comment type="caution">
    <text evidence="1">The sequence shown here is derived from an EMBL/GenBank/DDBJ whole genome shotgun (WGS) entry which is preliminary data.</text>
</comment>
<reference evidence="2" key="1">
    <citation type="journal article" date="2019" name="Int. J. Syst. Evol. Microbiol.">
        <title>The Global Catalogue of Microorganisms (GCM) 10K type strain sequencing project: providing services to taxonomists for standard genome sequencing and annotation.</title>
        <authorList>
            <consortium name="The Broad Institute Genomics Platform"/>
            <consortium name="The Broad Institute Genome Sequencing Center for Infectious Disease"/>
            <person name="Wu L."/>
            <person name="Ma J."/>
        </authorList>
    </citation>
    <scope>NUCLEOTIDE SEQUENCE [LARGE SCALE GENOMIC DNA]</scope>
    <source>
        <strain evidence="2">CGMCC 4.7641</strain>
    </source>
</reference>